<proteinExistence type="predicted"/>
<dbReference type="Proteomes" id="UP001328733">
    <property type="component" value="Unassembled WGS sequence"/>
</dbReference>
<gene>
    <name evidence="1" type="ORF">V0288_00130</name>
</gene>
<keyword evidence="2" id="KW-1185">Reference proteome</keyword>
<organism evidence="1 2">
    <name type="scientific">Pannus brasiliensis CCIBt3594</name>
    <dbReference type="NCBI Taxonomy" id="1427578"/>
    <lineage>
        <taxon>Bacteria</taxon>
        <taxon>Bacillati</taxon>
        <taxon>Cyanobacteriota</taxon>
        <taxon>Cyanophyceae</taxon>
        <taxon>Oscillatoriophycideae</taxon>
        <taxon>Chroococcales</taxon>
        <taxon>Microcystaceae</taxon>
        <taxon>Pannus</taxon>
    </lineage>
</organism>
<accession>A0AAW9QPZ7</accession>
<protein>
    <submittedName>
        <fullName evidence="1">Uncharacterized protein</fullName>
    </submittedName>
</protein>
<evidence type="ECO:0000313" key="2">
    <source>
        <dbReference type="Proteomes" id="UP001328733"/>
    </source>
</evidence>
<dbReference type="RefSeq" id="WP_332862964.1">
    <property type="nucleotide sequence ID" value="NZ_JBAFSM010000001.1"/>
</dbReference>
<sequence length="396" mass="44105">MSVQPDFRSPLTEIDLILSRVISSLVNPRDVSPETIATALEQLTRARALLLDLAVIPEDGRPSRTLWRMGIESDRAGARVAFFRETDGTVDLFPLSWSLEDGESDRLPAGLVDRYLVDWLATLPPDGDSWLYEALRELSGIWIAHDRESSLETLENSLIAAKISSPDRIHRVERTIATALAHVALAGRAGAETLLIVQGGGEMTELALIEIPADPLSLSRRSIAFSRFEYGSETFTRHLLEHAIYPRWRAIVADSLPDLDSLDDHPLGRALREAARLTLLILQERSEFTSRLGDRAWTVHRAEVEREVIQPFIGLLRQKVGFLLESSRKNLTENDRVIFCGDFFLSLWPLLSSALTVEFLPAPIVAPDSETISPALFGLGRVPLYPSLEDRSGNND</sequence>
<dbReference type="EMBL" id="JBAFSM010000001">
    <property type="protein sequence ID" value="MEG3435513.1"/>
    <property type="molecule type" value="Genomic_DNA"/>
</dbReference>
<comment type="caution">
    <text evidence="1">The sequence shown here is derived from an EMBL/GenBank/DDBJ whole genome shotgun (WGS) entry which is preliminary data.</text>
</comment>
<evidence type="ECO:0000313" key="1">
    <source>
        <dbReference type="EMBL" id="MEG3435513.1"/>
    </source>
</evidence>
<dbReference type="AlphaFoldDB" id="A0AAW9QPZ7"/>
<name>A0AAW9QPZ7_9CHRO</name>
<reference evidence="1 2" key="1">
    <citation type="submission" date="2024-01" db="EMBL/GenBank/DDBJ databases">
        <title>Genomic insights into the taxonomy and metabolism of the cyanobacterium Pannus brasiliensis CCIBt3594.</title>
        <authorList>
            <person name="Machado M."/>
            <person name="Botero N.B."/>
            <person name="Andreote A.P.D."/>
            <person name="Feitosa A.M.T."/>
            <person name="Popin R."/>
            <person name="Sivonen K."/>
            <person name="Fiore M.F."/>
        </authorList>
    </citation>
    <scope>NUCLEOTIDE SEQUENCE [LARGE SCALE GENOMIC DNA]</scope>
    <source>
        <strain evidence="1 2">CCIBt3594</strain>
    </source>
</reference>